<dbReference type="EMBL" id="BMEX01000015">
    <property type="protein sequence ID" value="GGA54407.1"/>
    <property type="molecule type" value="Genomic_DNA"/>
</dbReference>
<protein>
    <recommendedName>
        <fullName evidence="4">Bacteriocin (Lactococcin_972)</fullName>
    </recommendedName>
</protein>
<evidence type="ECO:0000313" key="2">
    <source>
        <dbReference type="EMBL" id="GGA54407.1"/>
    </source>
</evidence>
<name>A0ABQ1H094_9BACL</name>
<dbReference type="RefSeq" id="WP_229736140.1">
    <property type="nucleotide sequence ID" value="NZ_BMEX01000015.1"/>
</dbReference>
<dbReference type="InterPro" id="IPR006540">
    <property type="entry name" value="Lactococcin_972"/>
</dbReference>
<feature type="signal peptide" evidence="1">
    <location>
        <begin position="1"/>
        <end position="41"/>
    </location>
</feature>
<evidence type="ECO:0000256" key="1">
    <source>
        <dbReference type="SAM" id="SignalP"/>
    </source>
</evidence>
<dbReference type="Gene3D" id="2.60.40.2850">
    <property type="match status" value="1"/>
</dbReference>
<organism evidence="2 3">
    <name type="scientific">Kroppenstedtia guangzhouensis</name>
    <dbReference type="NCBI Taxonomy" id="1274356"/>
    <lineage>
        <taxon>Bacteria</taxon>
        <taxon>Bacillati</taxon>
        <taxon>Bacillota</taxon>
        <taxon>Bacilli</taxon>
        <taxon>Bacillales</taxon>
        <taxon>Thermoactinomycetaceae</taxon>
        <taxon>Kroppenstedtia</taxon>
    </lineage>
</organism>
<keyword evidence="1" id="KW-0732">Signal</keyword>
<comment type="caution">
    <text evidence="2">The sequence shown here is derived from an EMBL/GenBank/DDBJ whole genome shotgun (WGS) entry which is preliminary data.</text>
</comment>
<accession>A0ABQ1H094</accession>
<gene>
    <name evidence="2" type="ORF">GCM10007416_29530</name>
</gene>
<feature type="chain" id="PRO_5045983057" description="Bacteriocin (Lactococcin_972)" evidence="1">
    <location>
        <begin position="42"/>
        <end position="160"/>
    </location>
</feature>
<dbReference type="Proteomes" id="UP000617979">
    <property type="component" value="Unassembled WGS sequence"/>
</dbReference>
<dbReference type="Pfam" id="PF09683">
    <property type="entry name" value="Lactococcin_972"/>
    <property type="match status" value="1"/>
</dbReference>
<keyword evidence="3" id="KW-1185">Reference proteome</keyword>
<sequence>MISTGIKTKMYKEWYLMRAMITKGALSLAAAGLLTFPFASAVNAAGDPAVDGDGGMEVITESHGLVESEVSDRDGKDGGVSPAIESGKKAGGYWIRGKKRINLVAHVYSSYKHYTKQGHASVVNGNGDYKSGGWKPKDTFSTAKLVWTTWGTNKAYYNFK</sequence>
<evidence type="ECO:0008006" key="4">
    <source>
        <dbReference type="Google" id="ProtNLM"/>
    </source>
</evidence>
<proteinExistence type="predicted"/>
<reference evidence="3" key="1">
    <citation type="journal article" date="2019" name="Int. J. Syst. Evol. Microbiol.">
        <title>The Global Catalogue of Microorganisms (GCM) 10K type strain sequencing project: providing services to taxonomists for standard genome sequencing and annotation.</title>
        <authorList>
            <consortium name="The Broad Institute Genomics Platform"/>
            <consortium name="The Broad Institute Genome Sequencing Center for Infectious Disease"/>
            <person name="Wu L."/>
            <person name="Ma J."/>
        </authorList>
    </citation>
    <scope>NUCLEOTIDE SEQUENCE [LARGE SCALE GENOMIC DNA]</scope>
    <source>
        <strain evidence="3">CGMCC 1.12404</strain>
    </source>
</reference>
<evidence type="ECO:0000313" key="3">
    <source>
        <dbReference type="Proteomes" id="UP000617979"/>
    </source>
</evidence>